<dbReference type="Proteomes" id="UP000077202">
    <property type="component" value="Unassembled WGS sequence"/>
</dbReference>
<dbReference type="InterPro" id="IPR012337">
    <property type="entry name" value="RNaseH-like_sf"/>
</dbReference>
<feature type="compositionally biased region" description="Polar residues" evidence="1">
    <location>
        <begin position="312"/>
        <end position="326"/>
    </location>
</feature>
<dbReference type="GO" id="GO:0003676">
    <property type="term" value="F:nucleic acid binding"/>
    <property type="evidence" value="ECO:0007669"/>
    <property type="project" value="InterPro"/>
</dbReference>
<dbReference type="Gene3D" id="3.30.420.10">
    <property type="entry name" value="Ribonuclease H-like superfamily/Ribonuclease H"/>
    <property type="match status" value="1"/>
</dbReference>
<evidence type="ECO:0000313" key="3">
    <source>
        <dbReference type="Proteomes" id="UP000077202"/>
    </source>
</evidence>
<reference evidence="2" key="1">
    <citation type="submission" date="2016-03" db="EMBL/GenBank/DDBJ databases">
        <title>Mechanisms controlling the formation of the plant cell surface in tip-growing cells are functionally conserved among land plants.</title>
        <authorList>
            <person name="Honkanen S."/>
            <person name="Jones V.A."/>
            <person name="Morieri G."/>
            <person name="Champion C."/>
            <person name="Hetherington A.J."/>
            <person name="Kelly S."/>
            <person name="Saint-Marcoux D."/>
            <person name="Proust H."/>
            <person name="Prescott H."/>
            <person name="Dolan L."/>
        </authorList>
    </citation>
    <scope>NUCLEOTIDE SEQUENCE [LARGE SCALE GENOMIC DNA]</scope>
    <source>
        <tissue evidence="2">Whole gametophyte</tissue>
    </source>
</reference>
<dbReference type="InterPro" id="IPR036397">
    <property type="entry name" value="RNaseH_sf"/>
</dbReference>
<feature type="region of interest" description="Disordered" evidence="1">
    <location>
        <begin position="296"/>
        <end position="326"/>
    </location>
</feature>
<dbReference type="Gene3D" id="4.10.60.10">
    <property type="entry name" value="Zinc finger, CCHC-type"/>
    <property type="match status" value="1"/>
</dbReference>
<keyword evidence="3" id="KW-1185">Reference proteome</keyword>
<dbReference type="GO" id="GO:0008270">
    <property type="term" value="F:zinc ion binding"/>
    <property type="evidence" value="ECO:0007669"/>
    <property type="project" value="InterPro"/>
</dbReference>
<feature type="region of interest" description="Disordered" evidence="1">
    <location>
        <begin position="202"/>
        <end position="264"/>
    </location>
</feature>
<sequence>MTPYNPKANGLREKSNELLRKILLKVTVNHAHDWGTNLPAALWAYQTTEKVAKTEGSRLCVFEQIYDAPPVGRWGMLTQECMTTWPNCPVNSVKWAPMWESGGYYVKTMEDVGYVVQEGYNYLTPIPPMHIPRYVPREVAMTVPQKWMVFSSTLAQAPARSCNNCGAPRYWVPNCPQPQRQMGYVPLCNNCRKLGHTAVEFETRSATRRKDAYSATSKQHKKQNSSTPKTNPSMPKGLRTNTSKPSAKLDQPSAKELRTSGKSDLPSDEVLVRILQQKYGPDIKDKVSDLLKDALRGKKPTGKNTPELAPVFNSSRPQNGQRKTTTLSPHYGIMADTYALRANITFQHLLEDNKINQKMLAMALRRSRRIQASKLLQVYQILHEDLGALEIDVEICGCTISKVPINSGSGVNIMTEKTTHGIKVQELRVHAEDHTPGR</sequence>
<dbReference type="SUPFAM" id="SSF57756">
    <property type="entry name" value="Retrovirus zinc finger-like domains"/>
    <property type="match status" value="1"/>
</dbReference>
<protein>
    <recommendedName>
        <fullName evidence="4">Integrase catalytic domain-containing protein</fullName>
    </recommendedName>
</protein>
<evidence type="ECO:0000313" key="2">
    <source>
        <dbReference type="EMBL" id="OAE32622.1"/>
    </source>
</evidence>
<feature type="compositionally biased region" description="Basic and acidic residues" evidence="1">
    <location>
        <begin position="202"/>
        <end position="212"/>
    </location>
</feature>
<evidence type="ECO:0008006" key="4">
    <source>
        <dbReference type="Google" id="ProtNLM"/>
    </source>
</evidence>
<name>A0A176WJV6_MARPO</name>
<evidence type="ECO:0000256" key="1">
    <source>
        <dbReference type="SAM" id="MobiDB-lite"/>
    </source>
</evidence>
<gene>
    <name evidence="2" type="ORF">AXG93_4293s1020</name>
</gene>
<dbReference type="InterPro" id="IPR036875">
    <property type="entry name" value="Znf_CCHC_sf"/>
</dbReference>
<comment type="caution">
    <text evidence="2">The sequence shown here is derived from an EMBL/GenBank/DDBJ whole genome shotgun (WGS) entry which is preliminary data.</text>
</comment>
<accession>A0A176WJV6</accession>
<dbReference type="AlphaFoldDB" id="A0A176WJV6"/>
<feature type="compositionally biased region" description="Polar residues" evidence="1">
    <location>
        <begin position="224"/>
        <end position="245"/>
    </location>
</feature>
<dbReference type="EMBL" id="LVLJ01000776">
    <property type="protein sequence ID" value="OAE32622.1"/>
    <property type="molecule type" value="Genomic_DNA"/>
</dbReference>
<proteinExistence type="predicted"/>
<organism evidence="2 3">
    <name type="scientific">Marchantia polymorpha subsp. ruderalis</name>
    <dbReference type="NCBI Taxonomy" id="1480154"/>
    <lineage>
        <taxon>Eukaryota</taxon>
        <taxon>Viridiplantae</taxon>
        <taxon>Streptophyta</taxon>
        <taxon>Embryophyta</taxon>
        <taxon>Marchantiophyta</taxon>
        <taxon>Marchantiopsida</taxon>
        <taxon>Marchantiidae</taxon>
        <taxon>Marchantiales</taxon>
        <taxon>Marchantiaceae</taxon>
        <taxon>Marchantia</taxon>
    </lineage>
</organism>
<dbReference type="SUPFAM" id="SSF53098">
    <property type="entry name" value="Ribonuclease H-like"/>
    <property type="match status" value="1"/>
</dbReference>